<gene>
    <name evidence="6" type="ORF">H9779_03860</name>
</gene>
<dbReference type="Pfam" id="PF03466">
    <property type="entry name" value="LysR_substrate"/>
    <property type="match status" value="1"/>
</dbReference>
<protein>
    <submittedName>
        <fullName evidence="6">LysR family transcriptional regulator</fullName>
    </submittedName>
</protein>
<dbReference type="GO" id="GO:0000976">
    <property type="term" value="F:transcription cis-regulatory region binding"/>
    <property type="evidence" value="ECO:0007669"/>
    <property type="project" value="TreeGrafter"/>
</dbReference>
<evidence type="ECO:0000259" key="5">
    <source>
        <dbReference type="PROSITE" id="PS50931"/>
    </source>
</evidence>
<dbReference type="PROSITE" id="PS50931">
    <property type="entry name" value="HTH_LYSR"/>
    <property type="match status" value="1"/>
</dbReference>
<evidence type="ECO:0000256" key="4">
    <source>
        <dbReference type="ARBA" id="ARBA00023163"/>
    </source>
</evidence>
<evidence type="ECO:0000256" key="3">
    <source>
        <dbReference type="ARBA" id="ARBA00023125"/>
    </source>
</evidence>
<evidence type="ECO:0000313" key="7">
    <source>
        <dbReference type="Proteomes" id="UP000824259"/>
    </source>
</evidence>
<comment type="similarity">
    <text evidence="1">Belongs to the LysR transcriptional regulatory family.</text>
</comment>
<dbReference type="Gene3D" id="3.40.190.290">
    <property type="match status" value="1"/>
</dbReference>
<dbReference type="Gene3D" id="1.10.10.10">
    <property type="entry name" value="Winged helix-like DNA-binding domain superfamily/Winged helix DNA-binding domain"/>
    <property type="match status" value="1"/>
</dbReference>
<dbReference type="SUPFAM" id="SSF53850">
    <property type="entry name" value="Periplasmic binding protein-like II"/>
    <property type="match status" value="1"/>
</dbReference>
<reference evidence="6" key="2">
    <citation type="submission" date="2021-04" db="EMBL/GenBank/DDBJ databases">
        <authorList>
            <person name="Gilroy R."/>
        </authorList>
    </citation>
    <scope>NUCLEOTIDE SEQUENCE</scope>
    <source>
        <strain evidence="6">CHK169-11906</strain>
    </source>
</reference>
<evidence type="ECO:0000256" key="2">
    <source>
        <dbReference type="ARBA" id="ARBA00023015"/>
    </source>
</evidence>
<dbReference type="EMBL" id="DWYR01000009">
    <property type="protein sequence ID" value="HJA98720.1"/>
    <property type="molecule type" value="Genomic_DNA"/>
</dbReference>
<dbReference type="InterPro" id="IPR036390">
    <property type="entry name" value="WH_DNA-bd_sf"/>
</dbReference>
<dbReference type="Pfam" id="PF00126">
    <property type="entry name" value="HTH_1"/>
    <property type="match status" value="1"/>
</dbReference>
<organism evidence="6 7">
    <name type="scientific">Candidatus Alistipes avicola</name>
    <dbReference type="NCBI Taxonomy" id="2838432"/>
    <lineage>
        <taxon>Bacteria</taxon>
        <taxon>Pseudomonadati</taxon>
        <taxon>Bacteroidota</taxon>
        <taxon>Bacteroidia</taxon>
        <taxon>Bacteroidales</taxon>
        <taxon>Rikenellaceae</taxon>
        <taxon>Alistipes</taxon>
    </lineage>
</organism>
<evidence type="ECO:0000256" key="1">
    <source>
        <dbReference type="ARBA" id="ARBA00009437"/>
    </source>
</evidence>
<comment type="caution">
    <text evidence="6">The sequence shown here is derived from an EMBL/GenBank/DDBJ whole genome shotgun (WGS) entry which is preliminary data.</text>
</comment>
<keyword evidence="3" id="KW-0238">DNA-binding</keyword>
<dbReference type="PANTHER" id="PTHR30126">
    <property type="entry name" value="HTH-TYPE TRANSCRIPTIONAL REGULATOR"/>
    <property type="match status" value="1"/>
</dbReference>
<dbReference type="InterPro" id="IPR036388">
    <property type="entry name" value="WH-like_DNA-bd_sf"/>
</dbReference>
<dbReference type="PANTHER" id="PTHR30126:SF39">
    <property type="entry name" value="HTH-TYPE TRANSCRIPTIONAL REGULATOR CYSL"/>
    <property type="match status" value="1"/>
</dbReference>
<dbReference type="AlphaFoldDB" id="A0A9D2ICJ4"/>
<proteinExistence type="inferred from homology"/>
<feature type="domain" description="HTH lysR-type" evidence="5">
    <location>
        <begin position="1"/>
        <end position="59"/>
    </location>
</feature>
<accession>A0A9D2ICJ4</accession>
<dbReference type="FunFam" id="1.10.10.10:FF:000001">
    <property type="entry name" value="LysR family transcriptional regulator"/>
    <property type="match status" value="1"/>
</dbReference>
<dbReference type="InterPro" id="IPR005119">
    <property type="entry name" value="LysR_subst-bd"/>
</dbReference>
<dbReference type="Proteomes" id="UP000824259">
    <property type="component" value="Unassembled WGS sequence"/>
</dbReference>
<reference evidence="6" key="1">
    <citation type="journal article" date="2021" name="PeerJ">
        <title>Extensive microbial diversity within the chicken gut microbiome revealed by metagenomics and culture.</title>
        <authorList>
            <person name="Gilroy R."/>
            <person name="Ravi A."/>
            <person name="Getino M."/>
            <person name="Pursley I."/>
            <person name="Horton D.L."/>
            <person name="Alikhan N.F."/>
            <person name="Baker D."/>
            <person name="Gharbi K."/>
            <person name="Hall N."/>
            <person name="Watson M."/>
            <person name="Adriaenssens E.M."/>
            <person name="Foster-Nyarko E."/>
            <person name="Jarju S."/>
            <person name="Secka A."/>
            <person name="Antonio M."/>
            <person name="Oren A."/>
            <person name="Chaudhuri R.R."/>
            <person name="La Ragione R."/>
            <person name="Hildebrand F."/>
            <person name="Pallen M.J."/>
        </authorList>
    </citation>
    <scope>NUCLEOTIDE SEQUENCE</scope>
    <source>
        <strain evidence="6">CHK169-11906</strain>
    </source>
</reference>
<dbReference type="CDD" id="cd08420">
    <property type="entry name" value="PBP2_CysL_like"/>
    <property type="match status" value="1"/>
</dbReference>
<dbReference type="SUPFAM" id="SSF46785">
    <property type="entry name" value="Winged helix' DNA-binding domain"/>
    <property type="match status" value="1"/>
</dbReference>
<dbReference type="PRINTS" id="PR00039">
    <property type="entry name" value="HTHLYSR"/>
</dbReference>
<name>A0A9D2ICJ4_9BACT</name>
<keyword evidence="2" id="KW-0805">Transcription regulation</keyword>
<sequence>MITDFRLRVFKTVADRLSFTKAAGELLISQPAVTRHISELERQLGVSLFLRGNGAISLTRHGEWLLDYANRILDLYGNLNDAFAEEEKRFCGEIRLGASTTIAQYLLPGILASFKRRYPEIRLELFSGNTERIEEQIAGKRLDFGLIEGKASRHSLHYEPFMDDELVLVTSASNSAFRDDETTLEKLRQLPLVIREAGSGTLDVLEEALAAKGFSLQMMHIEMQLGSTEGIKRYLYHSGTFAFLSVQAILDELTQNKLRVVEIEGFEVRRRFSFVAMHGQHGRLVELFKQYCLSRHNIKL</sequence>
<evidence type="ECO:0000313" key="6">
    <source>
        <dbReference type="EMBL" id="HJA98720.1"/>
    </source>
</evidence>
<keyword evidence="4" id="KW-0804">Transcription</keyword>
<dbReference type="GO" id="GO:0003700">
    <property type="term" value="F:DNA-binding transcription factor activity"/>
    <property type="evidence" value="ECO:0007669"/>
    <property type="project" value="InterPro"/>
</dbReference>
<dbReference type="InterPro" id="IPR000847">
    <property type="entry name" value="LysR_HTH_N"/>
</dbReference>